<dbReference type="InterPro" id="IPR001478">
    <property type="entry name" value="PDZ"/>
</dbReference>
<dbReference type="InterPro" id="IPR039032">
    <property type="entry name" value="Rim-like"/>
</dbReference>
<dbReference type="PROSITE" id="PS50106">
    <property type="entry name" value="PDZ"/>
    <property type="match status" value="1"/>
</dbReference>
<feature type="compositionally biased region" description="Basic residues" evidence="4">
    <location>
        <begin position="5941"/>
        <end position="5951"/>
    </location>
</feature>
<feature type="compositionally biased region" description="Basic and acidic residues" evidence="4">
    <location>
        <begin position="1551"/>
        <end position="1560"/>
    </location>
</feature>
<feature type="region of interest" description="Disordered" evidence="4">
    <location>
        <begin position="2280"/>
        <end position="2313"/>
    </location>
</feature>
<feature type="region of interest" description="Disordered" evidence="4">
    <location>
        <begin position="4058"/>
        <end position="4080"/>
    </location>
</feature>
<feature type="compositionally biased region" description="Gly residues" evidence="4">
    <location>
        <begin position="6143"/>
        <end position="6155"/>
    </location>
</feature>
<keyword evidence="7" id="KW-1185">Reference proteome</keyword>
<feature type="compositionally biased region" description="Basic and acidic residues" evidence="4">
    <location>
        <begin position="872"/>
        <end position="889"/>
    </location>
</feature>
<feature type="compositionally biased region" description="Acidic residues" evidence="4">
    <location>
        <begin position="4440"/>
        <end position="4459"/>
    </location>
</feature>
<evidence type="ECO:0000259" key="6">
    <source>
        <dbReference type="PROSITE" id="PS50106"/>
    </source>
</evidence>
<feature type="domain" description="PDZ" evidence="6">
    <location>
        <begin position="6025"/>
        <end position="6104"/>
    </location>
</feature>
<feature type="compositionally biased region" description="Basic and acidic residues" evidence="4">
    <location>
        <begin position="1463"/>
        <end position="1472"/>
    </location>
</feature>
<feature type="region of interest" description="Disordered" evidence="4">
    <location>
        <begin position="1256"/>
        <end position="1325"/>
    </location>
</feature>
<dbReference type="PROSITE" id="PS50004">
    <property type="entry name" value="C2"/>
    <property type="match status" value="1"/>
</dbReference>
<feature type="region of interest" description="Disordered" evidence="4">
    <location>
        <begin position="2085"/>
        <end position="2128"/>
    </location>
</feature>
<evidence type="ECO:0000256" key="1">
    <source>
        <dbReference type="ARBA" id="ARBA00023018"/>
    </source>
</evidence>
<feature type="compositionally biased region" description="Polar residues" evidence="4">
    <location>
        <begin position="1364"/>
        <end position="1394"/>
    </location>
</feature>
<dbReference type="GO" id="GO:0031267">
    <property type="term" value="F:small GTPase binding"/>
    <property type="evidence" value="ECO:0007669"/>
    <property type="project" value="InterPro"/>
</dbReference>
<feature type="compositionally biased region" description="Low complexity" evidence="4">
    <location>
        <begin position="452"/>
        <end position="482"/>
    </location>
</feature>
<evidence type="ECO:0000313" key="8">
    <source>
        <dbReference type="WBParaSite" id="Gr19_v10_g7174.t2"/>
    </source>
</evidence>
<feature type="region of interest" description="Disordered" evidence="4">
    <location>
        <begin position="3346"/>
        <end position="3498"/>
    </location>
</feature>
<dbReference type="InterPro" id="IPR035892">
    <property type="entry name" value="C2_domain_sf"/>
</dbReference>
<dbReference type="PANTHER" id="PTHR12157">
    <property type="entry name" value="REGULATING SYNAPTIC MEMBRANE EXOCYTOSIS PROTEIN"/>
    <property type="match status" value="1"/>
</dbReference>
<feature type="compositionally biased region" description="Basic and acidic residues" evidence="4">
    <location>
        <begin position="1639"/>
        <end position="1648"/>
    </location>
</feature>
<feature type="compositionally biased region" description="Basic and acidic residues" evidence="4">
    <location>
        <begin position="1667"/>
        <end position="1676"/>
    </location>
</feature>
<feature type="compositionally biased region" description="Basic and acidic residues" evidence="4">
    <location>
        <begin position="2888"/>
        <end position="2904"/>
    </location>
</feature>
<feature type="compositionally biased region" description="Low complexity" evidence="4">
    <location>
        <begin position="3735"/>
        <end position="3746"/>
    </location>
</feature>
<feature type="region of interest" description="Disordered" evidence="4">
    <location>
        <begin position="6142"/>
        <end position="6275"/>
    </location>
</feature>
<feature type="compositionally biased region" description="Polar residues" evidence="4">
    <location>
        <begin position="5954"/>
        <end position="5969"/>
    </location>
</feature>
<dbReference type="Gene3D" id="2.60.40.150">
    <property type="entry name" value="C2 domain"/>
    <property type="match status" value="1"/>
</dbReference>
<evidence type="ECO:0000313" key="7">
    <source>
        <dbReference type="Proteomes" id="UP000887572"/>
    </source>
</evidence>
<feature type="compositionally biased region" description="Basic and acidic residues" evidence="4">
    <location>
        <begin position="1523"/>
        <end position="1532"/>
    </location>
</feature>
<feature type="compositionally biased region" description="Basic and acidic residues" evidence="4">
    <location>
        <begin position="914"/>
        <end position="933"/>
    </location>
</feature>
<comment type="subcellular location">
    <subcellularLocation>
        <location evidence="2">Synapse</location>
    </subcellularLocation>
</comment>
<dbReference type="SUPFAM" id="SSF49562">
    <property type="entry name" value="C2 domain (Calcium/lipid-binding domain, CaLB)"/>
    <property type="match status" value="1"/>
</dbReference>
<protein>
    <submittedName>
        <fullName evidence="8">Uncharacterized protein</fullName>
    </submittedName>
</protein>
<feature type="compositionally biased region" description="Basic and acidic residues" evidence="4">
    <location>
        <begin position="1431"/>
        <end position="1440"/>
    </location>
</feature>
<feature type="compositionally biased region" description="Gly residues" evidence="4">
    <location>
        <begin position="6236"/>
        <end position="6245"/>
    </location>
</feature>
<feature type="compositionally biased region" description="Basic and acidic residues" evidence="4">
    <location>
        <begin position="1403"/>
        <end position="1412"/>
    </location>
</feature>
<feature type="compositionally biased region" description="Polar residues" evidence="4">
    <location>
        <begin position="65"/>
        <end position="76"/>
    </location>
</feature>
<feature type="compositionally biased region" description="Low complexity" evidence="4">
    <location>
        <begin position="5059"/>
        <end position="5075"/>
    </location>
</feature>
<feature type="compositionally biased region" description="Basic and acidic residues" evidence="4">
    <location>
        <begin position="1495"/>
        <end position="1504"/>
    </location>
</feature>
<feature type="compositionally biased region" description="Low complexity" evidence="4">
    <location>
        <begin position="4785"/>
        <end position="4803"/>
    </location>
</feature>
<organism evidence="7 8">
    <name type="scientific">Globodera rostochiensis</name>
    <name type="common">Golden nematode worm</name>
    <name type="synonym">Heterodera rostochiensis</name>
    <dbReference type="NCBI Taxonomy" id="31243"/>
    <lineage>
        <taxon>Eukaryota</taxon>
        <taxon>Metazoa</taxon>
        <taxon>Ecdysozoa</taxon>
        <taxon>Nematoda</taxon>
        <taxon>Chromadorea</taxon>
        <taxon>Rhabditida</taxon>
        <taxon>Tylenchina</taxon>
        <taxon>Tylenchomorpha</taxon>
        <taxon>Tylenchoidea</taxon>
        <taxon>Heteroderidae</taxon>
        <taxon>Heteroderinae</taxon>
        <taxon>Globodera</taxon>
    </lineage>
</organism>
<feature type="region of interest" description="Disordered" evidence="4">
    <location>
        <begin position="4429"/>
        <end position="4462"/>
    </location>
</feature>
<sequence length="6445" mass="710876">MASWFSYIRNTIIGEELPSADAAQDGVERAEGTVGALSQSAQKVVTLSCTSPGATEQASEDSFERQQANSKPSLSQEQREHIKNVLRRAERSGRNANVVVDARHLKRAGAAGFSPSANSGTKMDSSVAAVCTAPTSCAQNEQQKEDDEPGQFFVQMDSLPEDVEVSVGPYSYCSYASSEMSYSEADKGYSSGTVTEEAPEGRAETATAEEAASTSTLHVEGEDGSKTIAQKMQKLSKTIDQWLKSLDREDSELALTTTTTTTTSAAVKTGHKNGDEHTAAYDAPCTTASAVFATLEQPTILLDYLDTLSQSICVMAIEHSANKLFERQFELVNQLSDAMANEVIESVLRLASSTIEEPSKNAIDEAAHLLLNVFNSVEQNEKLEIDVSLKALHSVDLKPISMDHQLETGDHNCYTILVEERDKRRRTEEAINFVPKMPTTMTTMRNGGGGLSSTKSSFLSTFESGSTSGADSEPSSSDSVDVGAEKMPFAIVPTEKEHLLDIVPTEKEQLLDIVPLEDQLLDIVPKVLNIVPKEEQLLDIVPKVLNIVPKEEQLLDIVPTEKELLDIVPKVLDIVPMEEQLLDIVPKEKQLLDIVPKVLDIVPMKEQLLDIVPTEKELLDIVPMEEQLLDIVPKEKQLLDIVPKVLDIVPMEEQLLDIVPKEKQLLDIVPKVLDIVPMKEQLLDIVPTEKELLDIVPMEEQLLDIVPKEKQLLDIVPKVLDIVPTVLDIVPTVLDIVPTVLDIVPMEEQFSLEDDEACSSSTSGADSHPETERDIHSPEDQLMERQHLLDTVTPKDEQKMDSMPTEEQPVHEHKTADSCSFSTPSTTTTGADSFHNAEFGANSFEEFDSKMPDKTEKETNRAWPPATIDDQTLDRQIKGDNGDKNGENTQIDEKIGVDLLEHFDWIKKIVENNSKEEESEKDGQTSQEEKVKDFSLNGQLQTARKMPKSFDSRASTITSGADMTSHASTPEIEEGIIGMDKEQQLPNPIEEEWAQIEQVQKLAEEQQAPKLTEEEWAQIQQVQRLCDEQQAPKLTEEELAQIEQVQRLADEQQAPKLTAEEWAQIERVQRLAEEQQPPKLTEEEWAQIEQVQQLAKEQQAPKLIEEELAQIEQVQQLAKEQQAPKLIEEELAQIEQVQRLAEEQQPQKLTEEELAQIEQIRKLAEQCSFEMMVKSLPRQKQNVQFDEEESFIESNSDEEKAQFEHGRHANDWCQLESLALKAANGGDNDEHEQPAEPFEHIARPIRQIDEVTINQSSLSLSPSTSSADSIHSSSGTEETKEGWPQNNGTRKTFDSAISDQIDDQTTSCQCQQPELPSGAAIPGGMVEAQPSSVEMRADDSCRLEMPAAASCSSSPLTSCASYSNTSPMEESISPSSKVQHQIGESRTTSATSGADSRAPSVESIERAEKEECTIPESGTSDAASRAPSVESIERAEKEECTMPESGTTSATSGAGLRASSVESIERAEKDECTIPESGTTSATSGADSRAQSLESIERAEKDECIIPESGTSGADSRAQLLESIERAEKEECTIPEAGTSDAASRAPSVKSIERAERDECTIPEAGTSGADSRASSVESIERAEKEECTMPESGTSGADLRAQSLESIERAEKDECTMPESGTTSATSGADSRASSVESIERAEKEECTMPESGTSGADLRAQSLESIERAEKDECTMPESGTTSATSGADSRAQSLESIERAEKDECTMPESGTSGADSRVQSLGSIERAERDECTIPESETSGADSRAPSVESVERAEKDEGIMRELLVVPENKTDSLNDMQSEEIEQLPDKDQLQEVSIDELAHIERIRQLAEQCSFEMMVKSVPRQKQNVQFEEDENKDNKKVYGEEKGRLEHGQEEWAQIEQVQEEQQAPKLSEEEWAQIEQVQRLAEEQQAPKLTEEEWAQIERVQRLAEEQQAPKLTEEEWAQIEQVQRLAEEQQAQKLAEEELAQIERVQRLAEEQQAPKLTEEEWAQIEQVQRLAEEQQAQKTAEEELAQIERVQRQAEEQQAPKLAEEELAQIERVQRLAEEQQAPKLTEEEWAQIERVQRMAEKEWAQIERVQRLAEEQQLPTPTEEWAKIEQVQEEQQAPKLTEEELAQIEQVQEEQQAPKLTEEELAQIEQVQEEQQAPKLMAQIEQVQRLAEEQQAQKLAEEELAQIERVQRMAEKEWAQIERVQRLAEEQQLPTPTEEWAQIEQVQEEQQAPKLTEEELAQIEQVQEEQQAHKLTEEELAQIEQVQRLAEKEWAQIERVQLAEACGSPVFEIDRRTFDKKDALIDKTDHNEHDEGWSSASTSSADSNPSLPGSSTDEHLDHVDEHINQLSGAVASVAARQKNDVENGGVLAQQRTEEECSLLPADESSSSLSTSGADSVQSFERPQLYEPSTPLLLSDHDMEPAAVDDVVHMQQQPTQKSPEMWPNAANFANNNLDEKHRGLAESLPPMPMPTVQCLAESICGEKEGKQYFSSKSINENAGRRHEMLLPANKGMQGELQQLHKTRQMSLTSAAMNSPSTRSRSSCSVMMMSSNSDQRRWLSFSRATSDIDDNNTSLLLIRPDDDAYAVAATGAVEEKRHKQYSTSSSTEKRHKQYSTSSSTEKRHKQYSTSSSTSSVNIVFTDHKLRRSFCVDHDEANAADVDIIVSSVVEDDGFQAVQSVTETTEEEVADPRKMSDEEEEDWANNIDFMIKLNFFAQRLSEEIADEAARDITNIIHIKQNPRALYFDDKYCELLKVDGHQLHDQICSSPDTADDGWDGGAGGDFRTSEQQDPLLYEVREMANDEDGGAGRGGRLKQELISQLSVFTGLMRRRSAATSSSRPWSTTLTPFLAPRATTFSSSTATSAAKRKESIAGAGESGGGIMELLRRPSTGGTLEEGGADELPESALAGLSREEREHILKVVAESRRSPSAQASRSSSCSLHVRSEQVESKPQWTKPIEDATTQFSSTEIQQRISNDQQQRPEEVQEVHSIGMKIFDGENPKELYEVSKMEEFSDNEPEEIQEVSKTEEFLENLSKMPEELNVEYGAVSCGDYLPTKTEKKIEVESAKEAIMDDDVEPEEDEAVQSVNEFLHSENQNPPMAPLDVPTVMEDEPVDGMAMAMETYQQQMAKPAEAGWMSMFTRVEKKAKQIGTSMPSSIQSISAQMDLIKRNVDIQSLSDQFKRITDKKDILTEHSEKPAMMNNEHAEVHALTDPSMPSFWARNVKGTTVEEQHLVIDHAKNAAVVDASRSSSSGFGDTIDDQQMCDDDGESFWHGQHRASVEQTARFVSSEINLLMDNALPPLFSETDQEQAILPPPAGATFEVPAQIVNETEYGIVKGPVSRPTDSAAPPPFCTSICAKNAYGGLAPGADGGAPRAEEKEIEHFGWERPEGTMEEEGDGRTEEMDDDKWTKTKQKLEEKEEEEMAKMEEKNFVWKHQRPGAEALEGNEHFGTTTTMEEKEEEEEGSEEAYEEQREESKGGGRGRSIDWKCQEKGENLSANGRDGRPPPPPLLAPSEEAAAAQPLAAEDILALLAHSFAPGATVGISTPPSKSIWLEDGREIGGLESSKAYESAAGSACNSSSSSGRGGAPFSVCLPPSSPAATSAATAAAAAEANPFSLPQFPSPPAVKGENQKTKQKVAFTGAAQQQHSHTNGCQRDEAVHVHGEELGSEETRFVRSADEVVGAVPWAEDQLQDHSRVPTPFVAEDEQPQQHQSAASIKTFPPLPPFTLAAQSTPLSIGKMFFSSTTSAGGGGGQKQQQQQTSSSFAGFGNKFGKLASDTLKGAKQAKEKAVTAMAQAGQTLETAMNFPAPPHQDGQPPQLLHAAQFVPQRPHSSLGLPIAGQSSEMPSKSSSLYDISLPPGFDLLSEEEQLRIISVMQCAELDAQLDATNANAMPSRAAEAATKTDDKQRSTVVVGIAPADSLGIVPSADLDQLSQAEEAVHAAVVAAVDGQKHERHHDGTAGIEFADEVMEGEAEDAGHAKGGVFMDTSPADGLDLAQYGQPMGMFRVETGDDHRRVDEVQQGQQYQTESGGGGEEDDEPWMQPPTHKFTAPLDQWEMPIRTATSRKQLWTTVFTDENDQQQQQQQQPKAQPSSDEELGEDELLEQISMDTVRGCWESSSGRAGGTDATISGRSSTSSRSKMVDPEEQQMENELTKVARSIYTADFRADNQHYHVQNGKNEQEELKKSQQQQQQNINMVDNRRIVAEHAHNNSYEIEMDDPWSPTLNSPPKSTIMEAKKAMTTAMAHSVPPIITVTTTDDAGSGVEHEEDSEEDDDVETADERRRHSSSSSEEEEDGDYPDTVQSVPTVSPATIAELQERQEMEQQQMVAQVFQQIQAFGEAADDEFDVQWAKPKQNHQQQHLLRKVVIDVEQQQQQQRDNFFMEDQANVYSPPEVETEAAATKIGFIKYADAIAGSAADDQLLSSMSADQMTENGAVQQNIDANSHATAAEQDQPVLNDEDGCSMRDDADEDEDDDGVHDGGIVVRQVLLDADDRSAEELERYYKSQLDQSIYFAPRPGPVYTIPEMEEEEMASAPNREAIYHAERIERKPLHSGTVPALISPEAIASTFRRKSGGSIGRSTAVVVVPPCTVTPTFDAIVAHAQPLPSSASRTTTTSTSSTATTAAAAHLTPVRMAPPPPPPDAVVVNLPANDAQFDQRQQQSMPPLTAMSAKPLSAAIHLQHQLQQLNQHKFDTNIAQQNDLPPPQWHNASAASINGTMPPEESGGGGGVAAVVVPTDAAATASTRLKRSPAMILTGQCDLKSSSALATAIKMPNGHILGHGEERHNAVTTMAEFNHTHGRSSSQQQQQQNSLSKVRKSASTTTSTAAAATDPFQLLLCQHQIVPTTQQTAALVISNSSVTTNAAASSEMGRRRLPSLPTVVADSSTATAAAEQQQQRFFYSTLAENGGTNLSSSTAFSYHPSGSTATTCSTTTTISNLITYYTSSAPEKCDVAVNGGDVSLLNSSSESRVLFDANVVAYAQSAALGPAPWSSSSTSSGTKPFISSNSITETTMSTTTARTFGGGGGGQQQQHIDWPRSVEDLPQKGPVVIPGALYHHGPSTATRMYLPPAAAAERVPSQSMSPPRRRVQQQQQYRSRTLERADQETHAMLNFKRQLRQALEKRRKLMDLCDIEAGHREYVINKWLHSGILPTRHRSSDVDAIPPVIKCALPSELLANVGRIVPSVLPTQNVRRHGAAAAATSQRKTTPTTTAAVSSEAGPEKQQNTRTFGSQTGGSSPVHQAASRNTTANQLLHKCATGSVPRRPQNVSDASTQTALCAETQTDSVTKQFDGTSAELKWPSRLDHDLESHSRTTTTTSAYRHPQRGNYHWLHAPEEDERGAGGDMRRQKRHRSRLGRFLHTDTEWERQLRERQTQQELNMRREQQQRVRHHEMMEQLHQPGQAAADNGTLTDGGELLMTHYYPPPGEAVPASFAAYPQPQREQQQQHWTGSLPRLDHLYNRLPNDGGEEMPSMMMMSGAEHLPSSYLPDVPSTSYQQQQQQQQMRSRYGYSSLPRNYERSWGDQQQQRHFYGAGRPSPAFCPNFDYFGGNFSSQSLRQQPFQQQQHFGTAFAAGGSGRYSKSVQDLDQFGRLTAADNDRWWYSPSQMGASAAAADVPLSRSVNCLDRLGRAGGGYLSDDTNQVTFSELLTSTAKQFHGNSNAMFHRRPATNGTMNMATSSDRLGLGGQRAADHNALLSNYANFLNNQFMLEQQHQRELDDRELMMANQQLELGGQRQLDERMMEVVPPVMLEHPAVQLQHHAEECQKVLPPPLQTMPSASLPHPAAASASATALGRLPPCLYSRGEHNYGVRPPPDQYEDYGNLHWRNGMLRSQQQQPLYGQQDWINNNNNNNEAINYAYGAEQYHQPQVLPMSTAPMVQHQLQQMYMAPPPISALSSYQQQPHISRLSWPSYQRQQQAQIGAVVWPNEQQQQQQQRHLSSAGDRQRQQQQQQQIRHPTHGILRRPRNSPPCSWTTAASNSNMPPSSDFYDRRDISRTPRGCFVDTTNRPINNNNSRNVVKASRIMAAENCFRNRSAETKRILLTRHYKHENIFKDLGIRVVGGKKLSNGDLGAFITMLDTSKAHETLGELREGDQILEWNGVLLGGKTFEEVERVIQASNLGEIELIVRSRRNLYDNGGELEDDEYRLNGADNECRGIFGGPGGENGSGEFGRQQRQTSTRKNIAFADSTKNGSNWHSPSEPPPIPAHRAQHNNHNHTNTNQQQNQSSTTTDEWCPEIKWPPSSALRRKGCGGGGGGGGTMPSPHSNDDGYGDGGVGVEHVGGGGGGGGHASAGHLQVAIAYDRQNWVLSVRLIAAHGLATCGQELPNPFIKVYLLPERKVSNKRRTKYVPASCNPIWDQLVEYSIPPNQLERHYLELTVLDYDRHTVDMDSRIIGQVLVGLGDPLSLNGTPKWLALQCAPPVSASMRNCSPLDTHFQLPTRTYYNPAVLDLLDGYPAIA</sequence>
<evidence type="ECO:0000256" key="3">
    <source>
        <dbReference type="SAM" id="Coils"/>
    </source>
</evidence>
<feature type="compositionally biased region" description="Low complexity" evidence="4">
    <location>
        <begin position="1621"/>
        <end position="1636"/>
    </location>
</feature>
<feature type="coiled-coil region" evidence="3">
    <location>
        <begin position="1931"/>
        <end position="2010"/>
    </location>
</feature>
<feature type="compositionally biased region" description="Acidic residues" evidence="4">
    <location>
        <begin position="4248"/>
        <end position="4260"/>
    </location>
</feature>
<feature type="compositionally biased region" description="Low complexity" evidence="4">
    <location>
        <begin position="1681"/>
        <end position="1690"/>
    </location>
</feature>
<feature type="compositionally biased region" description="Basic and acidic residues" evidence="4">
    <location>
        <begin position="1842"/>
        <end position="1851"/>
    </location>
</feature>
<dbReference type="InterPro" id="IPR000008">
    <property type="entry name" value="C2_dom"/>
</dbReference>
<feature type="compositionally biased region" description="Polar residues" evidence="4">
    <location>
        <begin position="5184"/>
        <end position="5198"/>
    </location>
</feature>
<feature type="compositionally biased region" description="Low complexity" evidence="4">
    <location>
        <begin position="818"/>
        <end position="833"/>
    </location>
</feature>
<accession>A0A914I6W1</accession>
<dbReference type="Gene3D" id="2.30.42.10">
    <property type="match status" value="1"/>
</dbReference>
<dbReference type="InterPro" id="IPR036034">
    <property type="entry name" value="PDZ_sf"/>
</dbReference>
<feature type="compositionally biased region" description="Low complexity" evidence="4">
    <location>
        <begin position="1351"/>
        <end position="1363"/>
    </location>
</feature>
<feature type="compositionally biased region" description="Low complexity" evidence="4">
    <location>
        <begin position="1256"/>
        <end position="1274"/>
    </location>
</feature>
<feature type="compositionally biased region" description="Low complexity" evidence="4">
    <location>
        <begin position="1477"/>
        <end position="1486"/>
    </location>
</feature>
<feature type="compositionally biased region" description="Low complexity" evidence="4">
    <location>
        <begin position="204"/>
        <end position="216"/>
    </location>
</feature>
<keyword evidence="3" id="KW-0175">Coiled coil</keyword>
<evidence type="ECO:0000256" key="4">
    <source>
        <dbReference type="SAM" id="MobiDB-lite"/>
    </source>
</evidence>
<feature type="compositionally biased region" description="Basic and acidic residues" evidence="4">
    <location>
        <begin position="767"/>
        <end position="780"/>
    </location>
</feature>
<feature type="region of interest" description="Disordered" evidence="4">
    <location>
        <begin position="5177"/>
        <end position="5229"/>
    </location>
</feature>
<feature type="compositionally biased region" description="Polar residues" evidence="4">
    <location>
        <begin position="1712"/>
        <end position="1726"/>
    </location>
</feature>
<feature type="region of interest" description="Disordered" evidence="4">
    <location>
        <begin position="5911"/>
        <end position="5978"/>
    </location>
</feature>
<feature type="region of interest" description="Disordered" evidence="4">
    <location>
        <begin position="4002"/>
        <end position="4039"/>
    </location>
</feature>
<feature type="region of interest" description="Disordered" evidence="4">
    <location>
        <begin position="185"/>
        <end position="221"/>
    </location>
</feature>
<feature type="compositionally biased region" description="Low complexity" evidence="4">
    <location>
        <begin position="2292"/>
        <end position="2304"/>
    </location>
</feature>
<keyword evidence="1" id="KW-0770">Synapse</keyword>
<dbReference type="Pfam" id="PF00168">
    <property type="entry name" value="C2"/>
    <property type="match status" value="1"/>
</dbReference>
<dbReference type="GO" id="GO:0045202">
    <property type="term" value="C:synapse"/>
    <property type="evidence" value="ECO:0007669"/>
    <property type="project" value="UniProtKB-SubCell"/>
</dbReference>
<feature type="compositionally biased region" description="Basic and acidic residues" evidence="4">
    <location>
        <begin position="3376"/>
        <end position="3410"/>
    </location>
</feature>
<feature type="compositionally biased region" description="Low complexity" evidence="4">
    <location>
        <begin position="2355"/>
        <end position="2373"/>
    </location>
</feature>
<feature type="region of interest" description="Disordered" evidence="4">
    <location>
        <begin position="1351"/>
        <end position="1795"/>
    </location>
</feature>
<feature type="compositionally biased region" description="Basic and acidic residues" evidence="4">
    <location>
        <begin position="1579"/>
        <end position="1588"/>
    </location>
</feature>
<feature type="compositionally biased region" description="Low complexity" evidence="4">
    <location>
        <begin position="6201"/>
        <end position="6216"/>
    </location>
</feature>
<feature type="compositionally biased region" description="Gly residues" evidence="4">
    <location>
        <begin position="6257"/>
        <end position="6275"/>
    </location>
</feature>
<feature type="compositionally biased region" description="Polar residues" evidence="4">
    <location>
        <begin position="1569"/>
        <end position="1578"/>
    </location>
</feature>
<dbReference type="Proteomes" id="UP000887572">
    <property type="component" value="Unplaced"/>
</dbReference>
<feature type="region of interest" description="Disordered" evidence="4">
    <location>
        <begin position="2339"/>
        <end position="2379"/>
    </location>
</feature>
<dbReference type="PANTHER" id="PTHR12157:SF21">
    <property type="entry name" value="RAB3 INTERACTING MOLECULE, ISOFORM F"/>
    <property type="match status" value="1"/>
</dbReference>
<feature type="region of interest" description="Disordered" evidence="4">
    <location>
        <begin position="4227"/>
        <end position="4289"/>
    </location>
</feature>
<feature type="compositionally biased region" description="Polar residues" evidence="4">
    <location>
        <begin position="6174"/>
        <end position="6183"/>
    </location>
</feature>
<dbReference type="GO" id="GO:0006887">
    <property type="term" value="P:exocytosis"/>
    <property type="evidence" value="ECO:0007669"/>
    <property type="project" value="InterPro"/>
</dbReference>
<feature type="region of interest" description="Disordered" evidence="4">
    <location>
        <begin position="914"/>
        <end position="968"/>
    </location>
</feature>
<dbReference type="SUPFAM" id="SSF50156">
    <property type="entry name" value="PDZ domain-like"/>
    <property type="match status" value="1"/>
</dbReference>
<feature type="region of interest" description="Disordered" evidence="4">
    <location>
        <begin position="4779"/>
        <end position="4803"/>
    </location>
</feature>
<feature type="region of interest" description="Disordered" evidence="4">
    <location>
        <begin position="793"/>
        <end position="835"/>
    </location>
</feature>
<feature type="region of interest" description="Disordered" evidence="4">
    <location>
        <begin position="3595"/>
        <end position="3634"/>
    </location>
</feature>
<feature type="region of interest" description="Disordered" evidence="4">
    <location>
        <begin position="52"/>
        <end position="80"/>
    </location>
</feature>
<feature type="region of interest" description="Disordered" evidence="4">
    <location>
        <begin position="5465"/>
        <end position="5490"/>
    </location>
</feature>
<feature type="coiled-coil region" evidence="3">
    <location>
        <begin position="2220"/>
        <end position="2247"/>
    </location>
</feature>
<feature type="compositionally biased region" description="Polar residues" evidence="4">
    <location>
        <begin position="952"/>
        <end position="968"/>
    </location>
</feature>
<feature type="region of interest" description="Disordered" evidence="4">
    <location>
        <begin position="3726"/>
        <end position="3746"/>
    </location>
</feature>
<feature type="compositionally biased region" description="Acidic residues" evidence="4">
    <location>
        <begin position="3436"/>
        <end position="3448"/>
    </location>
</feature>
<feature type="compositionally biased region" description="Polar residues" evidence="4">
    <location>
        <begin position="1284"/>
        <end position="1314"/>
    </location>
</feature>
<feature type="region of interest" description="Disordered" evidence="4">
    <location>
        <begin position="2745"/>
        <end position="2764"/>
    </location>
</feature>
<feature type="compositionally biased region" description="Basic and acidic residues" evidence="4">
    <location>
        <begin position="2280"/>
        <end position="2290"/>
    </location>
</feature>
<feature type="region of interest" description="Disordered" evidence="4">
    <location>
        <begin position="752"/>
        <end position="780"/>
    </location>
</feature>
<dbReference type="GO" id="GO:0016020">
    <property type="term" value="C:membrane"/>
    <property type="evidence" value="ECO:0007669"/>
    <property type="project" value="InterPro"/>
</dbReference>
<name>A0A914I6W1_GLORO</name>
<feature type="region of interest" description="Disordered" evidence="4">
    <location>
        <begin position="5056"/>
        <end position="5075"/>
    </location>
</feature>
<feature type="compositionally biased region" description="Basic and acidic residues" evidence="4">
    <location>
        <begin position="1607"/>
        <end position="1616"/>
    </location>
</feature>
<dbReference type="WBParaSite" id="Gr19_v10_g7174.t2">
    <property type="protein sequence ID" value="Gr19_v10_g7174.t2"/>
    <property type="gene ID" value="Gr19_v10_g7174"/>
</dbReference>
<feature type="region of interest" description="Disordered" evidence="4">
    <location>
        <begin position="2833"/>
        <end position="2935"/>
    </location>
</feature>
<feature type="compositionally biased region" description="Polar residues" evidence="4">
    <location>
        <begin position="3622"/>
        <end position="3633"/>
    </location>
</feature>
<feature type="compositionally biased region" description="Basic and acidic residues" evidence="4">
    <location>
        <begin position="3353"/>
        <end position="3369"/>
    </location>
</feature>
<dbReference type="SMART" id="SM00228">
    <property type="entry name" value="PDZ"/>
    <property type="match status" value="1"/>
</dbReference>
<feature type="region of interest" description="Disordered" evidence="4">
    <location>
        <begin position="2571"/>
        <end position="2606"/>
    </location>
</feature>
<feature type="compositionally biased region" description="Low complexity" evidence="4">
    <location>
        <begin position="2905"/>
        <end position="2919"/>
    </location>
</feature>
<feature type="region of interest" description="Disordered" evidence="4">
    <location>
        <begin position="439"/>
        <end position="482"/>
    </location>
</feature>
<reference evidence="8" key="1">
    <citation type="submission" date="2022-11" db="UniProtKB">
        <authorList>
            <consortium name="WormBaseParasite"/>
        </authorList>
    </citation>
    <scope>IDENTIFICATION</scope>
</reference>
<feature type="region of interest" description="Disordered" evidence="4">
    <location>
        <begin position="852"/>
        <end position="889"/>
    </location>
</feature>
<feature type="domain" description="C2" evidence="5">
    <location>
        <begin position="6277"/>
        <end position="6400"/>
    </location>
</feature>
<feature type="compositionally biased region" description="Basic and acidic residues" evidence="4">
    <location>
        <begin position="1699"/>
        <end position="1708"/>
    </location>
</feature>
<feature type="region of interest" description="Disordered" evidence="4">
    <location>
        <begin position="4096"/>
        <end position="4130"/>
    </location>
</feature>
<feature type="compositionally biased region" description="Basic and acidic residues" evidence="4">
    <location>
        <begin position="1755"/>
        <end position="1766"/>
    </location>
</feature>
<evidence type="ECO:0000259" key="5">
    <source>
        <dbReference type="PROSITE" id="PS50004"/>
    </source>
</evidence>
<feature type="compositionally biased region" description="Basic and acidic residues" evidence="4">
    <location>
        <begin position="3449"/>
        <end position="3473"/>
    </location>
</feature>
<feature type="region of interest" description="Disordered" evidence="4">
    <location>
        <begin position="1831"/>
        <end position="1851"/>
    </location>
</feature>
<dbReference type="SMART" id="SM00239">
    <property type="entry name" value="C2"/>
    <property type="match status" value="1"/>
</dbReference>
<feature type="compositionally biased region" description="Polar residues" evidence="4">
    <location>
        <begin position="5206"/>
        <end position="5229"/>
    </location>
</feature>
<feature type="coiled-coil region" evidence="3">
    <location>
        <begin position="2131"/>
        <end position="2171"/>
    </location>
</feature>
<feature type="compositionally biased region" description="Low complexity" evidence="4">
    <location>
        <begin position="4112"/>
        <end position="4121"/>
    </location>
</feature>
<evidence type="ECO:0000256" key="2">
    <source>
        <dbReference type="ARBA" id="ARBA00034103"/>
    </source>
</evidence>
<proteinExistence type="predicted"/>